<evidence type="ECO:0000256" key="4">
    <source>
        <dbReference type="ARBA" id="ARBA00022692"/>
    </source>
</evidence>
<evidence type="ECO:0000313" key="11">
    <source>
        <dbReference type="RefSeq" id="XP_013397555.1"/>
    </source>
</evidence>
<comment type="subcellular location">
    <subcellularLocation>
        <location evidence="1">Membrane</location>
        <topology evidence="1">Multi-pass membrane protein</topology>
    </subcellularLocation>
</comment>
<dbReference type="PANTHER" id="PTHR16318:SF0">
    <property type="entry name" value="GAMMA-SECRETASE SUBUNIT PEN-2"/>
    <property type="match status" value="1"/>
</dbReference>
<dbReference type="GeneID" id="106164248"/>
<evidence type="ECO:0000256" key="3">
    <source>
        <dbReference type="ARBA" id="ARBA00018306"/>
    </source>
</evidence>
<evidence type="ECO:0000313" key="9">
    <source>
        <dbReference type="Proteomes" id="UP000085678"/>
    </source>
</evidence>
<dbReference type="GO" id="GO:0007220">
    <property type="term" value="P:Notch receptor processing"/>
    <property type="evidence" value="ECO:0007669"/>
    <property type="project" value="TreeGrafter"/>
</dbReference>
<keyword evidence="5" id="KW-0914">Notch signaling pathway</keyword>
<name>A0A1S3IH21_LINAN</name>
<dbReference type="GO" id="GO:0070765">
    <property type="term" value="C:gamma-secretase complex"/>
    <property type="evidence" value="ECO:0007669"/>
    <property type="project" value="TreeGrafter"/>
</dbReference>
<protein>
    <recommendedName>
        <fullName evidence="3">Gamma-secretase subunit PEN-2</fullName>
    </recommendedName>
</protein>
<proteinExistence type="inferred from homology"/>
<organism evidence="9 11">
    <name type="scientific">Lingula anatina</name>
    <name type="common">Brachiopod</name>
    <name type="synonym">Lingula unguis</name>
    <dbReference type="NCBI Taxonomy" id="7574"/>
    <lineage>
        <taxon>Eukaryota</taxon>
        <taxon>Metazoa</taxon>
        <taxon>Spiralia</taxon>
        <taxon>Lophotrochozoa</taxon>
        <taxon>Brachiopoda</taxon>
        <taxon>Linguliformea</taxon>
        <taxon>Lingulata</taxon>
        <taxon>Lingulida</taxon>
        <taxon>Linguloidea</taxon>
        <taxon>Lingulidae</taxon>
        <taxon>Lingula</taxon>
    </lineage>
</organism>
<evidence type="ECO:0000313" key="10">
    <source>
        <dbReference type="RefSeq" id="XP_013397554.1"/>
    </source>
</evidence>
<dbReference type="Proteomes" id="UP000085678">
    <property type="component" value="Unplaced"/>
</dbReference>
<comment type="similarity">
    <text evidence="2">Belongs to the PEN-2 family.</text>
</comment>
<dbReference type="OrthoDB" id="524898at2759"/>
<keyword evidence="4 8" id="KW-0812">Transmembrane</keyword>
<accession>A0A1S3IH21</accession>
<evidence type="ECO:0000256" key="1">
    <source>
        <dbReference type="ARBA" id="ARBA00004141"/>
    </source>
</evidence>
<evidence type="ECO:0000256" key="8">
    <source>
        <dbReference type="SAM" id="Phobius"/>
    </source>
</evidence>
<gene>
    <name evidence="10 11" type="primary">LOC106164248</name>
</gene>
<feature type="transmembrane region" description="Helical" evidence="8">
    <location>
        <begin position="60"/>
        <end position="81"/>
    </location>
</feature>
<evidence type="ECO:0000256" key="6">
    <source>
        <dbReference type="ARBA" id="ARBA00022989"/>
    </source>
</evidence>
<keyword evidence="7 8" id="KW-0472">Membrane</keyword>
<keyword evidence="6 8" id="KW-1133">Transmembrane helix</keyword>
<sequence length="101" mass="12027">MDLQKMKVEDKVELCKKYFYGGFALLPFLWVVNFVWFFKEAFIKQHYEQQQQIRSYVIKSLIGAIIWTAIFITWVTLFQLYRASWGATADYISFIIPRGIA</sequence>
<evidence type="ECO:0000256" key="2">
    <source>
        <dbReference type="ARBA" id="ARBA00009607"/>
    </source>
</evidence>
<reference evidence="10 11" key="1">
    <citation type="submission" date="2025-04" db="UniProtKB">
        <authorList>
            <consortium name="RefSeq"/>
        </authorList>
    </citation>
    <scope>IDENTIFICATION</scope>
    <source>
        <tissue evidence="10 11">Gonads</tissue>
    </source>
</reference>
<evidence type="ECO:0000256" key="5">
    <source>
        <dbReference type="ARBA" id="ARBA00022976"/>
    </source>
</evidence>
<dbReference type="AlphaFoldDB" id="A0A1S3IH21"/>
<feature type="transmembrane region" description="Helical" evidence="8">
    <location>
        <begin position="20"/>
        <end position="39"/>
    </location>
</feature>
<evidence type="ECO:0000256" key="7">
    <source>
        <dbReference type="ARBA" id="ARBA00023136"/>
    </source>
</evidence>
<keyword evidence="9" id="KW-1185">Reference proteome</keyword>
<dbReference type="PANTHER" id="PTHR16318">
    <property type="entry name" value="GAMMA-SECRETASE SUBUNIT PEN-2"/>
    <property type="match status" value="1"/>
</dbReference>
<dbReference type="GO" id="GO:0007219">
    <property type="term" value="P:Notch signaling pathway"/>
    <property type="evidence" value="ECO:0007669"/>
    <property type="project" value="UniProtKB-KW"/>
</dbReference>
<dbReference type="STRING" id="7574.A0A1S3IH21"/>
<dbReference type="Pfam" id="PF10251">
    <property type="entry name" value="PEN-2"/>
    <property type="match status" value="1"/>
</dbReference>
<dbReference type="KEGG" id="lak:106164248"/>
<dbReference type="RefSeq" id="XP_013397555.1">
    <property type="nucleotide sequence ID" value="XM_013542101.2"/>
</dbReference>
<dbReference type="InterPro" id="IPR019379">
    <property type="entry name" value="Gamma_Secretase_Asp_P_PEN2"/>
</dbReference>
<dbReference type="RefSeq" id="XP_013397554.1">
    <property type="nucleotide sequence ID" value="XM_013542100.2"/>
</dbReference>